<evidence type="ECO:0000313" key="3">
    <source>
        <dbReference type="Proteomes" id="UP001234178"/>
    </source>
</evidence>
<comment type="caution">
    <text evidence="2">The sequence shown here is derived from an EMBL/GenBank/DDBJ whole genome shotgun (WGS) entry which is preliminary data.</text>
</comment>
<sequence length="120" mass="13577">MQHLSYSSPKSTTEISPRFLHFLAQESKPAAPSTHRLRCGLPGYLILFAPHTFESQRQSSSSWPPSPPVFLWISTNFTSTPRIPPTSPTLKRDSIERTSEVEPRAFTSDLSHRLHSLYAQ</sequence>
<dbReference type="EMBL" id="JAOYFB010000044">
    <property type="protein sequence ID" value="KAK4045552.1"/>
    <property type="molecule type" value="Genomic_DNA"/>
</dbReference>
<feature type="compositionally biased region" description="Basic and acidic residues" evidence="1">
    <location>
        <begin position="90"/>
        <end position="103"/>
    </location>
</feature>
<dbReference type="Proteomes" id="UP001234178">
    <property type="component" value="Unassembled WGS sequence"/>
</dbReference>
<feature type="region of interest" description="Disordered" evidence="1">
    <location>
        <begin position="82"/>
        <end position="107"/>
    </location>
</feature>
<reference evidence="2 3" key="1">
    <citation type="journal article" date="2023" name="Nucleic Acids Res.">
        <title>The hologenome of Daphnia magna reveals possible DNA methylation and microbiome-mediated evolution of the host genome.</title>
        <authorList>
            <person name="Chaturvedi A."/>
            <person name="Li X."/>
            <person name="Dhandapani V."/>
            <person name="Marshall H."/>
            <person name="Kissane S."/>
            <person name="Cuenca-Cambronero M."/>
            <person name="Asole G."/>
            <person name="Calvet F."/>
            <person name="Ruiz-Romero M."/>
            <person name="Marangio P."/>
            <person name="Guigo R."/>
            <person name="Rago D."/>
            <person name="Mirbahai L."/>
            <person name="Eastwood N."/>
            <person name="Colbourne J.K."/>
            <person name="Zhou J."/>
            <person name="Mallon E."/>
            <person name="Orsini L."/>
        </authorList>
    </citation>
    <scope>NUCLEOTIDE SEQUENCE [LARGE SCALE GENOMIC DNA]</scope>
    <source>
        <strain evidence="2">LRV0_1</strain>
    </source>
</reference>
<keyword evidence="3" id="KW-1185">Reference proteome</keyword>
<proteinExistence type="predicted"/>
<organism evidence="2 3">
    <name type="scientific">Daphnia magna</name>
    <dbReference type="NCBI Taxonomy" id="35525"/>
    <lineage>
        <taxon>Eukaryota</taxon>
        <taxon>Metazoa</taxon>
        <taxon>Ecdysozoa</taxon>
        <taxon>Arthropoda</taxon>
        <taxon>Crustacea</taxon>
        <taxon>Branchiopoda</taxon>
        <taxon>Diplostraca</taxon>
        <taxon>Cladocera</taxon>
        <taxon>Anomopoda</taxon>
        <taxon>Daphniidae</taxon>
        <taxon>Daphnia</taxon>
    </lineage>
</organism>
<protein>
    <submittedName>
        <fullName evidence="2">Uncharacterized protein</fullName>
    </submittedName>
</protein>
<evidence type="ECO:0000313" key="2">
    <source>
        <dbReference type="EMBL" id="KAK4045552.1"/>
    </source>
</evidence>
<name>A0ABR0BAF7_9CRUS</name>
<accession>A0ABR0BAF7</accession>
<evidence type="ECO:0000256" key="1">
    <source>
        <dbReference type="SAM" id="MobiDB-lite"/>
    </source>
</evidence>
<gene>
    <name evidence="2" type="ORF">OUZ56_033176</name>
</gene>